<dbReference type="AlphaFoldDB" id="L1L8X8"/>
<gene>
    <name evidence="3" type="ORF">BEWA_051110</name>
</gene>
<dbReference type="GO" id="GO:0003735">
    <property type="term" value="F:structural constituent of ribosome"/>
    <property type="evidence" value="ECO:0007669"/>
    <property type="project" value="InterPro"/>
</dbReference>
<dbReference type="RefSeq" id="XP_025033554.1">
    <property type="nucleotide sequence ID" value="NW_004675960.1"/>
</dbReference>
<keyword evidence="2" id="KW-1133">Transmembrane helix</keyword>
<keyword evidence="4" id="KW-1185">Reference proteome</keyword>
<evidence type="ECO:0000313" key="3">
    <source>
        <dbReference type="EMBL" id="EKX71961.1"/>
    </source>
</evidence>
<dbReference type="InterPro" id="IPR023591">
    <property type="entry name" value="Ribosomal_uS2_flav_dom_sf"/>
</dbReference>
<keyword evidence="2" id="KW-0472">Membrane</keyword>
<dbReference type="eggNOG" id="ENOG502QXHX">
    <property type="taxonomic scope" value="Eukaryota"/>
</dbReference>
<dbReference type="GO" id="GO:0005840">
    <property type="term" value="C:ribosome"/>
    <property type="evidence" value="ECO:0007669"/>
    <property type="project" value="InterPro"/>
</dbReference>
<comment type="caution">
    <text evidence="3">The sequence shown here is derived from an EMBL/GenBank/DDBJ whole genome shotgun (WGS) entry which is preliminary data.</text>
</comment>
<dbReference type="EMBL" id="ACOU01000009">
    <property type="protein sequence ID" value="EKX71961.1"/>
    <property type="molecule type" value="Genomic_DNA"/>
</dbReference>
<dbReference type="Proteomes" id="UP000031512">
    <property type="component" value="Unassembled WGS sequence"/>
</dbReference>
<feature type="transmembrane region" description="Helical" evidence="2">
    <location>
        <begin position="110"/>
        <end position="131"/>
    </location>
</feature>
<dbReference type="SUPFAM" id="SSF52313">
    <property type="entry name" value="Ribosomal protein S2"/>
    <property type="match status" value="1"/>
</dbReference>
<accession>L1L8X8</accession>
<dbReference type="Gene3D" id="3.40.50.10490">
    <property type="entry name" value="Glucose-6-phosphate isomerase like protein, domain 1"/>
    <property type="match status" value="1"/>
</dbReference>
<dbReference type="GeneID" id="15842109"/>
<name>L1L8X8_THEEQ</name>
<reference evidence="3 4" key="1">
    <citation type="journal article" date="2012" name="BMC Genomics">
        <title>Comparative genomic analysis and phylogenetic position of Theileria equi.</title>
        <authorList>
            <person name="Kappmeyer L.S."/>
            <person name="Thiagarajan M."/>
            <person name="Herndon D.R."/>
            <person name="Ramsay J.D."/>
            <person name="Caler E."/>
            <person name="Djikeng A."/>
            <person name="Gillespie J.J."/>
            <person name="Lau A.O."/>
            <person name="Roalson E.H."/>
            <person name="Silva J.C."/>
            <person name="Silva M.G."/>
            <person name="Suarez C.E."/>
            <person name="Ueti M.W."/>
            <person name="Nene V.M."/>
            <person name="Mealey R.H."/>
            <person name="Knowles D.P."/>
            <person name="Brayton K.A."/>
        </authorList>
    </citation>
    <scope>NUCLEOTIDE SEQUENCE [LARGE SCALE GENOMIC DNA]</scope>
    <source>
        <strain evidence="3 4">WA</strain>
    </source>
</reference>
<organism evidence="3 4">
    <name type="scientific">Theileria equi strain WA</name>
    <dbReference type="NCBI Taxonomy" id="1537102"/>
    <lineage>
        <taxon>Eukaryota</taxon>
        <taxon>Sar</taxon>
        <taxon>Alveolata</taxon>
        <taxon>Apicomplexa</taxon>
        <taxon>Aconoidasida</taxon>
        <taxon>Piroplasmida</taxon>
        <taxon>Theileriidae</taxon>
        <taxon>Theileria</taxon>
    </lineage>
</organism>
<keyword evidence="2" id="KW-0812">Transmembrane</keyword>
<dbReference type="Pfam" id="PF00318">
    <property type="entry name" value="Ribosomal_S2"/>
    <property type="match status" value="1"/>
</dbReference>
<evidence type="ECO:0000256" key="1">
    <source>
        <dbReference type="ARBA" id="ARBA00006242"/>
    </source>
</evidence>
<dbReference type="InterPro" id="IPR001865">
    <property type="entry name" value="Ribosomal_uS2"/>
</dbReference>
<protein>
    <submittedName>
        <fullName evidence="3">Uncharacterized protein</fullName>
    </submittedName>
</protein>
<proteinExistence type="inferred from homology"/>
<evidence type="ECO:0000256" key="2">
    <source>
        <dbReference type="SAM" id="Phobius"/>
    </source>
</evidence>
<dbReference type="VEuPathDB" id="PiroplasmaDB:BEWA_051110"/>
<feature type="transmembrane region" description="Helical" evidence="2">
    <location>
        <begin position="44"/>
        <end position="66"/>
    </location>
</feature>
<sequence length="234" mass="26954">MVGFIVCLIFFLFLSMKFLSFESLLSSNLHLSSGCKPFKSVDGVYRVINGVYILDLTYTAVSLFRLYKFFSILNNRGIYVTFVYLVKLFNRKFLKLITRYTVHNFFNNHWIYGSLTNGHTLKAVLLAVAWIEKLRKAKFRVPRSVFRVYSKSFVLARDLKFSGISKFVFFLNLDCSGLAVKECACTNKFLSGLCSPSFDVGLIDFYIYSNCTNEVSINFILKFVLASYFSSFKV</sequence>
<comment type="similarity">
    <text evidence="1">Belongs to the universal ribosomal protein uS2 family.</text>
</comment>
<dbReference type="GO" id="GO:0006412">
    <property type="term" value="P:translation"/>
    <property type="evidence" value="ECO:0007669"/>
    <property type="project" value="InterPro"/>
</dbReference>
<dbReference type="OrthoDB" id="366332at2759"/>
<evidence type="ECO:0000313" key="4">
    <source>
        <dbReference type="Proteomes" id="UP000031512"/>
    </source>
</evidence>